<dbReference type="GO" id="GO:0046983">
    <property type="term" value="F:protein dimerization activity"/>
    <property type="evidence" value="ECO:0007669"/>
    <property type="project" value="InterPro"/>
</dbReference>
<dbReference type="EMBL" id="CP030850">
    <property type="protein sequence ID" value="AXE18330.1"/>
    <property type="molecule type" value="Genomic_DNA"/>
</dbReference>
<keyword evidence="3" id="KW-1185">Reference proteome</keyword>
<dbReference type="Pfam" id="PF07730">
    <property type="entry name" value="HisKA_3"/>
    <property type="match status" value="1"/>
</dbReference>
<dbReference type="GO" id="GO:0016020">
    <property type="term" value="C:membrane"/>
    <property type="evidence" value="ECO:0007669"/>
    <property type="project" value="InterPro"/>
</dbReference>
<dbReference type="InterPro" id="IPR011712">
    <property type="entry name" value="Sig_transdc_His_kin_sub3_dim/P"/>
</dbReference>
<dbReference type="Proteomes" id="UP000251993">
    <property type="component" value="Chromosome"/>
</dbReference>
<evidence type="ECO:0000313" key="2">
    <source>
        <dbReference type="EMBL" id="AXE18330.1"/>
    </source>
</evidence>
<dbReference type="OrthoDB" id="9760839at2"/>
<evidence type="ECO:0000259" key="1">
    <source>
        <dbReference type="Pfam" id="PF07730"/>
    </source>
</evidence>
<dbReference type="Gene3D" id="6.10.250.2870">
    <property type="match status" value="1"/>
</dbReference>
<reference evidence="2 3" key="1">
    <citation type="submission" date="2018-07" db="EMBL/GenBank/DDBJ databases">
        <title>Genome sequencing of Runella.</title>
        <authorList>
            <person name="Baek M.-G."/>
            <person name="Yi H."/>
        </authorList>
    </citation>
    <scope>NUCLEOTIDE SEQUENCE [LARGE SCALE GENOMIC DNA]</scope>
    <source>
        <strain evidence="2 3">HYN0085</strain>
    </source>
</reference>
<dbReference type="AlphaFoldDB" id="A0A344TI59"/>
<proteinExistence type="predicted"/>
<accession>A0A344TI59</accession>
<name>A0A344TI59_9BACT</name>
<protein>
    <recommendedName>
        <fullName evidence="1">Signal transduction histidine kinase subgroup 3 dimerisation and phosphoacceptor domain-containing protein</fullName>
    </recommendedName>
</protein>
<gene>
    <name evidence="2" type="ORF">DR864_11510</name>
</gene>
<sequence length="217" mass="25192">MVEGTELKQTKKLMEYQHEVLESQIEVQKQAFERIETELYDNVGQMLSVAKIYLCTLEESALNEEQQNYVKQINDIVGKTILDLRTLIRNLDAYLSTNFDLSSSLSTEIVRIQKTSHANIELQISGTRYSLGYEKEIVLFRIAQELINKLWNTGNVSNIKVILNYTSTLFSISIHFQGKNVKIEADNLHRRTELMGGKYLFMNKKKKEIRIELPVRN</sequence>
<organism evidence="2 3">
    <name type="scientific">Runella rosea</name>
    <dbReference type="NCBI Taxonomy" id="2259595"/>
    <lineage>
        <taxon>Bacteria</taxon>
        <taxon>Pseudomonadati</taxon>
        <taxon>Bacteroidota</taxon>
        <taxon>Cytophagia</taxon>
        <taxon>Cytophagales</taxon>
        <taxon>Spirosomataceae</taxon>
        <taxon>Runella</taxon>
    </lineage>
</organism>
<evidence type="ECO:0000313" key="3">
    <source>
        <dbReference type="Proteomes" id="UP000251993"/>
    </source>
</evidence>
<feature type="domain" description="Signal transduction histidine kinase subgroup 3 dimerisation and phosphoacceptor" evidence="1">
    <location>
        <begin position="33"/>
        <end position="91"/>
    </location>
</feature>
<dbReference type="KEGG" id="run:DR864_11510"/>
<dbReference type="GO" id="GO:0000155">
    <property type="term" value="F:phosphorelay sensor kinase activity"/>
    <property type="evidence" value="ECO:0007669"/>
    <property type="project" value="InterPro"/>
</dbReference>